<sequence length="71" mass="7980">MIKTMPHKPKKLIRKRLIKLRRKDRPRTTEQPRTTTPLSNKRSSASIATDFASTSLKHDSSASASVSKGFT</sequence>
<protein>
    <submittedName>
        <fullName evidence="2">Uncharacterized protein</fullName>
    </submittedName>
</protein>
<accession>A0AAN8ST65</accession>
<keyword evidence="3" id="KW-1185">Reference proteome</keyword>
<gene>
    <name evidence="2" type="ORF">RDI58_029194</name>
</gene>
<evidence type="ECO:0000313" key="2">
    <source>
        <dbReference type="EMBL" id="KAK6773955.1"/>
    </source>
</evidence>
<dbReference type="Proteomes" id="UP001371456">
    <property type="component" value="Unassembled WGS sequence"/>
</dbReference>
<proteinExistence type="predicted"/>
<organism evidence="2 3">
    <name type="scientific">Solanum bulbocastanum</name>
    <name type="common">Wild potato</name>
    <dbReference type="NCBI Taxonomy" id="147425"/>
    <lineage>
        <taxon>Eukaryota</taxon>
        <taxon>Viridiplantae</taxon>
        <taxon>Streptophyta</taxon>
        <taxon>Embryophyta</taxon>
        <taxon>Tracheophyta</taxon>
        <taxon>Spermatophyta</taxon>
        <taxon>Magnoliopsida</taxon>
        <taxon>eudicotyledons</taxon>
        <taxon>Gunneridae</taxon>
        <taxon>Pentapetalae</taxon>
        <taxon>asterids</taxon>
        <taxon>lamiids</taxon>
        <taxon>Solanales</taxon>
        <taxon>Solanaceae</taxon>
        <taxon>Solanoideae</taxon>
        <taxon>Solaneae</taxon>
        <taxon>Solanum</taxon>
    </lineage>
</organism>
<feature type="compositionally biased region" description="Basic residues" evidence="1">
    <location>
        <begin position="1"/>
        <end position="25"/>
    </location>
</feature>
<evidence type="ECO:0000313" key="3">
    <source>
        <dbReference type="Proteomes" id="UP001371456"/>
    </source>
</evidence>
<name>A0AAN8ST65_SOLBU</name>
<reference evidence="2 3" key="1">
    <citation type="submission" date="2024-02" db="EMBL/GenBank/DDBJ databases">
        <title>de novo genome assembly of Solanum bulbocastanum strain 11H21.</title>
        <authorList>
            <person name="Hosaka A.J."/>
        </authorList>
    </citation>
    <scope>NUCLEOTIDE SEQUENCE [LARGE SCALE GENOMIC DNA]</scope>
    <source>
        <tissue evidence="2">Young leaves</tissue>
    </source>
</reference>
<feature type="region of interest" description="Disordered" evidence="1">
    <location>
        <begin position="1"/>
        <end position="71"/>
    </location>
</feature>
<feature type="compositionally biased region" description="Polar residues" evidence="1">
    <location>
        <begin position="38"/>
        <end position="71"/>
    </location>
</feature>
<comment type="caution">
    <text evidence="2">The sequence shown here is derived from an EMBL/GenBank/DDBJ whole genome shotgun (WGS) entry which is preliminary data.</text>
</comment>
<evidence type="ECO:0000256" key="1">
    <source>
        <dbReference type="SAM" id="MobiDB-lite"/>
    </source>
</evidence>
<dbReference type="AlphaFoldDB" id="A0AAN8ST65"/>
<dbReference type="EMBL" id="JBANQN010000012">
    <property type="protein sequence ID" value="KAK6773955.1"/>
    <property type="molecule type" value="Genomic_DNA"/>
</dbReference>